<evidence type="ECO:0000313" key="10">
    <source>
        <dbReference type="EMBL" id="BAY82054.1"/>
    </source>
</evidence>
<reference evidence="10 11" key="1">
    <citation type="submission" date="2017-06" db="EMBL/GenBank/DDBJ databases">
        <title>Genome sequencing of cyanobaciteial culture collection at National Institute for Environmental Studies (NIES).</title>
        <authorList>
            <person name="Hirose Y."/>
            <person name="Shimura Y."/>
            <person name="Fujisawa T."/>
            <person name="Nakamura Y."/>
            <person name="Kawachi M."/>
        </authorList>
    </citation>
    <scope>NUCLEOTIDE SEQUENCE [LARGE SCALE GENOMIC DNA]</scope>
    <source>
        <strain evidence="10 11">NIES-267</strain>
    </source>
</reference>
<evidence type="ECO:0000256" key="1">
    <source>
        <dbReference type="ARBA" id="ARBA00012513"/>
    </source>
</evidence>
<keyword evidence="5" id="KW-0418">Kinase</keyword>
<dbReference type="GO" id="GO:0005524">
    <property type="term" value="F:ATP binding"/>
    <property type="evidence" value="ECO:0007669"/>
    <property type="project" value="UniProtKB-KW"/>
</dbReference>
<keyword evidence="2" id="KW-0723">Serine/threonine-protein kinase</keyword>
<name>A0A1Z4LLJ4_9CYAN</name>
<sequence length="698" mass="80554">MTDNSFIGKILRGRYKILQQIEENEYEDTYQAIDSNLSERSTCLVRRFKPKDFQHPSMLEIAKEKFYKDAEDLSRLGDYNEQIPRVFDYFEENEQFYLVQEFIDGYDLCKEIFVSDYSNEEQKVLQLLIEILEVLAFVHQRVVIHGDIKPQNIIRRKDGKIVLTNFGTIKEVAALEVDHQGKTFSTVRVGTPGYIPSEQRSGGRHFSSDIYAVGIIAFQVLTAFYISPQKLPRDVHTGELSCTLLSGRKNISPAFAQILDKMVRYDYRQRYRNASLVLEELQNLLKTKQRTGVVLPSNSYLNGAFGKSQQNTDFNSGIAIESEPSLLQKVIAFFRDIFVEYEPENFPQPAAEFNPIVNRKNYEQPEGQVSLDSAFYIERPPIENDCYETILQPGALIRIKAPRQMGKTSLLSRTLDYAKQQGTQAAYLNLQSADARFLNNFDSFLQWFCGSIAQELNLPDKLDRYWQGVLGSKNKSTNYFQRYLLSEIKTPLVLGLDEVDQLFQYPEVAGEFFALLRAWHEKSKNEVTWQKLRLAIVHSKEVYIPLNINQSPFNVGLPIDLPEFTQSQIENLVVRHRLNWSQEDVKQLMTMVGGHPYLVRIALHEIARGRITLSQFLQLAPTEQGIFSDHLRRHLYNLQDDKTLVAAMKQTIASNEAVRLDTGLAFKLRSMGLVKFKENDVIPLCNLYRLYFRENLSN</sequence>
<organism evidence="10 11">
    <name type="scientific">Calothrix parasitica NIES-267</name>
    <dbReference type="NCBI Taxonomy" id="1973488"/>
    <lineage>
        <taxon>Bacteria</taxon>
        <taxon>Bacillati</taxon>
        <taxon>Cyanobacteriota</taxon>
        <taxon>Cyanophyceae</taxon>
        <taxon>Nostocales</taxon>
        <taxon>Calotrichaceae</taxon>
        <taxon>Calothrix</taxon>
    </lineage>
</organism>
<dbReference type="InterPro" id="IPR011009">
    <property type="entry name" value="Kinase-like_dom_sf"/>
</dbReference>
<evidence type="ECO:0000259" key="9">
    <source>
        <dbReference type="PROSITE" id="PS50011"/>
    </source>
</evidence>
<dbReference type="InterPro" id="IPR027417">
    <property type="entry name" value="P-loop_NTPase"/>
</dbReference>
<dbReference type="Gene3D" id="3.30.200.20">
    <property type="entry name" value="Phosphorylase Kinase, domain 1"/>
    <property type="match status" value="1"/>
</dbReference>
<dbReference type="EC" id="2.7.11.1" evidence="1"/>
<dbReference type="CDD" id="cd14014">
    <property type="entry name" value="STKc_PknB_like"/>
    <property type="match status" value="1"/>
</dbReference>
<dbReference type="SUPFAM" id="SSF52540">
    <property type="entry name" value="P-loop containing nucleoside triphosphate hydrolases"/>
    <property type="match status" value="1"/>
</dbReference>
<dbReference type="EMBL" id="AP018227">
    <property type="protein sequence ID" value="BAY82054.1"/>
    <property type="molecule type" value="Genomic_DNA"/>
</dbReference>
<dbReference type="AlphaFoldDB" id="A0A1Z4LLJ4"/>
<dbReference type="PANTHER" id="PTHR24363">
    <property type="entry name" value="SERINE/THREONINE PROTEIN KINASE"/>
    <property type="match status" value="1"/>
</dbReference>
<evidence type="ECO:0000256" key="3">
    <source>
        <dbReference type="ARBA" id="ARBA00022679"/>
    </source>
</evidence>
<evidence type="ECO:0000256" key="5">
    <source>
        <dbReference type="ARBA" id="ARBA00022777"/>
    </source>
</evidence>
<evidence type="ECO:0000256" key="2">
    <source>
        <dbReference type="ARBA" id="ARBA00022527"/>
    </source>
</evidence>
<dbReference type="PROSITE" id="PS50011">
    <property type="entry name" value="PROTEIN_KINASE_DOM"/>
    <property type="match status" value="1"/>
</dbReference>
<dbReference type="OrthoDB" id="5522963at2"/>
<dbReference type="Pfam" id="PF00069">
    <property type="entry name" value="Pkinase"/>
    <property type="match status" value="1"/>
</dbReference>
<comment type="catalytic activity">
    <reaction evidence="8">
        <text>L-seryl-[protein] + ATP = O-phospho-L-seryl-[protein] + ADP + H(+)</text>
        <dbReference type="Rhea" id="RHEA:17989"/>
        <dbReference type="Rhea" id="RHEA-COMP:9863"/>
        <dbReference type="Rhea" id="RHEA-COMP:11604"/>
        <dbReference type="ChEBI" id="CHEBI:15378"/>
        <dbReference type="ChEBI" id="CHEBI:29999"/>
        <dbReference type="ChEBI" id="CHEBI:30616"/>
        <dbReference type="ChEBI" id="CHEBI:83421"/>
        <dbReference type="ChEBI" id="CHEBI:456216"/>
        <dbReference type="EC" id="2.7.11.1"/>
    </reaction>
</comment>
<dbReference type="GO" id="GO:0004674">
    <property type="term" value="F:protein serine/threonine kinase activity"/>
    <property type="evidence" value="ECO:0007669"/>
    <property type="project" value="UniProtKB-KW"/>
</dbReference>
<keyword evidence="3" id="KW-0808">Transferase</keyword>
<evidence type="ECO:0000313" key="11">
    <source>
        <dbReference type="Proteomes" id="UP000218418"/>
    </source>
</evidence>
<dbReference type="Gene3D" id="1.10.510.10">
    <property type="entry name" value="Transferase(Phosphotransferase) domain 1"/>
    <property type="match status" value="1"/>
</dbReference>
<evidence type="ECO:0000256" key="4">
    <source>
        <dbReference type="ARBA" id="ARBA00022741"/>
    </source>
</evidence>
<dbReference type="SMART" id="SM00220">
    <property type="entry name" value="S_TKc"/>
    <property type="match status" value="1"/>
</dbReference>
<keyword evidence="4" id="KW-0547">Nucleotide-binding</keyword>
<dbReference type="PANTHER" id="PTHR24363:SF0">
    <property type="entry name" value="SERINE_THREONINE KINASE LIKE DOMAIN CONTAINING 1"/>
    <property type="match status" value="1"/>
</dbReference>
<dbReference type="InterPro" id="IPR000719">
    <property type="entry name" value="Prot_kinase_dom"/>
</dbReference>
<evidence type="ECO:0000256" key="7">
    <source>
        <dbReference type="ARBA" id="ARBA00047899"/>
    </source>
</evidence>
<comment type="catalytic activity">
    <reaction evidence="7">
        <text>L-threonyl-[protein] + ATP = O-phospho-L-threonyl-[protein] + ADP + H(+)</text>
        <dbReference type="Rhea" id="RHEA:46608"/>
        <dbReference type="Rhea" id="RHEA-COMP:11060"/>
        <dbReference type="Rhea" id="RHEA-COMP:11605"/>
        <dbReference type="ChEBI" id="CHEBI:15378"/>
        <dbReference type="ChEBI" id="CHEBI:30013"/>
        <dbReference type="ChEBI" id="CHEBI:30616"/>
        <dbReference type="ChEBI" id="CHEBI:61977"/>
        <dbReference type="ChEBI" id="CHEBI:456216"/>
        <dbReference type="EC" id="2.7.11.1"/>
    </reaction>
</comment>
<evidence type="ECO:0000256" key="8">
    <source>
        <dbReference type="ARBA" id="ARBA00048679"/>
    </source>
</evidence>
<keyword evidence="11" id="KW-1185">Reference proteome</keyword>
<proteinExistence type="predicted"/>
<evidence type="ECO:0000256" key="6">
    <source>
        <dbReference type="ARBA" id="ARBA00022840"/>
    </source>
</evidence>
<dbReference type="Proteomes" id="UP000218418">
    <property type="component" value="Chromosome"/>
</dbReference>
<dbReference type="SUPFAM" id="SSF56112">
    <property type="entry name" value="Protein kinase-like (PK-like)"/>
    <property type="match status" value="1"/>
</dbReference>
<accession>A0A1Z4LLJ4</accession>
<dbReference type="Gene3D" id="3.40.50.300">
    <property type="entry name" value="P-loop containing nucleotide triphosphate hydrolases"/>
    <property type="match status" value="1"/>
</dbReference>
<feature type="domain" description="Protein kinase" evidence="9">
    <location>
        <begin position="15"/>
        <end position="285"/>
    </location>
</feature>
<dbReference type="Pfam" id="PF14516">
    <property type="entry name" value="AAA_35"/>
    <property type="match status" value="1"/>
</dbReference>
<gene>
    <name evidence="10" type="ORF">NIES267_15320</name>
</gene>
<protein>
    <recommendedName>
        <fullName evidence="1">non-specific serine/threonine protein kinase</fullName>
        <ecNumber evidence="1">2.7.11.1</ecNumber>
    </recommendedName>
</protein>
<keyword evidence="6" id="KW-0067">ATP-binding</keyword>